<comment type="caution">
    <text evidence="1">The sequence shown here is derived from an EMBL/GenBank/DDBJ whole genome shotgun (WGS) entry which is preliminary data.</text>
</comment>
<organism evidence="1 2">
    <name type="scientific">Rhodococcus rhodochrous J3</name>
    <dbReference type="NCBI Taxonomy" id="903528"/>
    <lineage>
        <taxon>Bacteria</taxon>
        <taxon>Bacillati</taxon>
        <taxon>Actinomycetota</taxon>
        <taxon>Actinomycetes</taxon>
        <taxon>Mycobacteriales</taxon>
        <taxon>Nocardiaceae</taxon>
        <taxon>Rhodococcus</taxon>
    </lineage>
</organism>
<accession>A0ABY1MCF6</accession>
<evidence type="ECO:0000313" key="2">
    <source>
        <dbReference type="Proteomes" id="UP000193566"/>
    </source>
</evidence>
<reference evidence="1 2" key="1">
    <citation type="submission" date="2017-04" db="EMBL/GenBank/DDBJ databases">
        <authorList>
            <person name="Varghese N."/>
            <person name="Submissions S."/>
        </authorList>
    </citation>
    <scope>NUCLEOTIDE SEQUENCE [LARGE SCALE GENOMIC DNA]</scope>
    <source>
        <strain evidence="1 2">J3</strain>
    </source>
</reference>
<sequence length="1141" mass="126669">MPTQVGREESSTFDELEAWMSDEERRLRVCLAEVDLAVRADFDEAEVQRIQGFYGIAARRHRSTGRAIRHFIDRYPALTMTALVGHAALAYEHGRYWESFWAELGLPRTLAFENALRECVEPNLQRFGLDAFPPLRGQYVQTLGVHAGVPIHCIGALVEVADEYLRRGRSASGAGLVDWIARSDKNPQVLKLAKPVRNFIAYGGSFAIDVLDYLVKNVDRILDGRTPSDDRTDHHEIPMILRDGISSALEAHTFGSTGGVYARSEAHGRRAPSVRYAPLDDQVVVELPSTEFGEDEKWQVSIDGDTTVVTPRGEWGLDWREWEPTRLPISKPARELVIECSSVESSWRIPLVRSQDPVLLFDRDGRWLRNQVVLPKDEVLAVYPEHARLVDEVADVELQPYAHFGSPGGWHKWQVAAVDLSEAMSLRVVTDARKGTLRGVRVVEVPRLENGTAIIGLTTSAGVPVYAEAPRLRLPGRRDGDDSLWRVHIRSKNGIPIADSAYASGVETRIVDPFAAVRSSLVGQFDIAVTGSAGSSLRFTVFVLEGVDVTIDRWVRGPVSDGLDAVSVHVRSRSAVRPTQSAMEFARDEVKRNVDFSAAGLTHTLILTPPHVQIHVGTVGDVIRWRSSVPVLFHADLDEQSLLALKVPGCTALRLELRDSGGDRLKWICPRRTADGHFEADLRVFTDAARKAGDCTLTAVAISEDHRVARLSVAQIRPVGSCREVRVENDQMVFEGLRVVDNLVADVWWATAPWAGARETPVTDTRVPLPKELAAAGDLYVQLRVSDPWVHTESAVWPDGPVFEVEQSGYKRDRNKNRERLSRYLAEGGHPPRSPQVMPEVWTVLARTLNDPRDVLQSQRRRELLRVVSENPRSALESLGNSTIPASQLPALVVRTELARQSFSSTETLNELHSNPWVGCMIEVSDLPSLSARRRIVRGERLDTLDYLKENGGESLMAVLVCGTLPSTDRPEHEIVRDLVSLGDEALEYFAKEIRSVPGAMLSPEARWSAYLEAFDQQGRWSGPDAPQGLSAEARHMSIELERRSPALYSAVCERLAVFDETGTDIAWTAVPAFSLVAAGLARLEAHDIERDLLSPALLEHWGRVAEHCPTLVATDLLLAEAVITFQQYGDLVTDSPNEVR</sequence>
<evidence type="ECO:0000313" key="1">
    <source>
        <dbReference type="EMBL" id="SMG44629.1"/>
    </source>
</evidence>
<dbReference type="EMBL" id="FXAV01000008">
    <property type="protein sequence ID" value="SMG44629.1"/>
    <property type="molecule type" value="Genomic_DNA"/>
</dbReference>
<dbReference type="Proteomes" id="UP000193566">
    <property type="component" value="Unassembled WGS sequence"/>
</dbReference>
<protein>
    <submittedName>
        <fullName evidence="1">Uncharacterized protein</fullName>
    </submittedName>
</protein>
<proteinExistence type="predicted"/>
<gene>
    <name evidence="1" type="ORF">SAMN02745947_03089</name>
</gene>
<name>A0ABY1MCF6_RHORH</name>
<keyword evidence="2" id="KW-1185">Reference proteome</keyword>
<dbReference type="RefSeq" id="WP_143533389.1">
    <property type="nucleotide sequence ID" value="NZ_FXAV01000008.1"/>
</dbReference>